<evidence type="ECO:0000313" key="3">
    <source>
        <dbReference type="EMBL" id="CAA7410599.1"/>
    </source>
</evidence>
<dbReference type="GO" id="GO:0009507">
    <property type="term" value="C:chloroplast"/>
    <property type="evidence" value="ECO:0007669"/>
    <property type="project" value="UniProtKB-ARBA"/>
</dbReference>
<reference evidence="3" key="1">
    <citation type="submission" date="2020-02" db="EMBL/GenBank/DDBJ databases">
        <authorList>
            <person name="Scholz U."/>
            <person name="Mascher M."/>
            <person name="Fiebig A."/>
        </authorList>
    </citation>
    <scope>NUCLEOTIDE SEQUENCE</scope>
</reference>
<keyword evidence="1" id="KW-0175">Coiled coil</keyword>
<gene>
    <name evidence="3" type="ORF">SI8410_18021277</name>
</gene>
<dbReference type="SUPFAM" id="SSF81296">
    <property type="entry name" value="E set domains"/>
    <property type="match status" value="1"/>
</dbReference>
<dbReference type="AlphaFoldDB" id="A0A7I8LKX9"/>
<protein>
    <recommendedName>
        <fullName evidence="2">AMP-activated protein kinase glycogen-binding domain-containing protein</fullName>
    </recommendedName>
</protein>
<dbReference type="Pfam" id="PF16561">
    <property type="entry name" value="AMPK1_CBM"/>
    <property type="match status" value="1"/>
</dbReference>
<dbReference type="EMBL" id="LR746281">
    <property type="protein sequence ID" value="CAA7410599.1"/>
    <property type="molecule type" value="Genomic_DNA"/>
</dbReference>
<organism evidence="3 4">
    <name type="scientific">Spirodela intermedia</name>
    <name type="common">Intermediate duckweed</name>
    <dbReference type="NCBI Taxonomy" id="51605"/>
    <lineage>
        <taxon>Eukaryota</taxon>
        <taxon>Viridiplantae</taxon>
        <taxon>Streptophyta</taxon>
        <taxon>Embryophyta</taxon>
        <taxon>Tracheophyta</taxon>
        <taxon>Spermatophyta</taxon>
        <taxon>Magnoliopsida</taxon>
        <taxon>Liliopsida</taxon>
        <taxon>Araceae</taxon>
        <taxon>Lemnoideae</taxon>
        <taxon>Spirodela</taxon>
    </lineage>
</organism>
<evidence type="ECO:0000313" key="4">
    <source>
        <dbReference type="Proteomes" id="UP000663760"/>
    </source>
</evidence>
<dbReference type="Proteomes" id="UP000663760">
    <property type="component" value="Chromosome 18"/>
</dbReference>
<dbReference type="Gene3D" id="2.60.40.10">
    <property type="entry name" value="Immunoglobulins"/>
    <property type="match status" value="1"/>
</dbReference>
<sequence>MAVIPLCLQVIGGEKDLANIVRRRGHRVIANLLTNPTNGDIAPEIGSTDSKISSKASEEHFVEDQGDQVIQYDMPGESLHELRAGSDHNGALEKNRGLETKFFFTYASLYFLFSLSVMQNKAHSELSKVQDIISTKNEELQAAEESLSGLKEVTLEYWGNGETVEVTGSFNGWQHRLKMDQQMPSKTVNPPGPREATLWSTVLWLYPGVYEIKFIVDGHWKIDPQREFVSKDNIVNNILRVDRDDDPAHRQTL</sequence>
<accession>A0A7I8LKX9</accession>
<dbReference type="CDD" id="cd02859">
    <property type="entry name" value="E_set_AMPKbeta_like_N"/>
    <property type="match status" value="1"/>
</dbReference>
<name>A0A7I8LKX9_SPIIN</name>
<dbReference type="InterPro" id="IPR032640">
    <property type="entry name" value="AMPK1_CBM"/>
</dbReference>
<feature type="domain" description="AMP-activated protein kinase glycogen-binding" evidence="2">
    <location>
        <begin position="153"/>
        <end position="245"/>
    </location>
</feature>
<dbReference type="PANTHER" id="PTHR47434:SF2">
    <property type="entry name" value="PROTEIN PTST HOMOLOG 3, CHLOROPLASTIC"/>
    <property type="match status" value="1"/>
</dbReference>
<evidence type="ECO:0000256" key="1">
    <source>
        <dbReference type="SAM" id="Coils"/>
    </source>
</evidence>
<dbReference type="OrthoDB" id="531008at2759"/>
<evidence type="ECO:0000259" key="2">
    <source>
        <dbReference type="Pfam" id="PF16561"/>
    </source>
</evidence>
<dbReference type="InterPro" id="IPR014756">
    <property type="entry name" value="Ig_E-set"/>
</dbReference>
<dbReference type="PANTHER" id="PTHR47434">
    <property type="entry name" value="PROTEIN PTST HOMOLOG 3, CHLOROPLASTIC"/>
    <property type="match status" value="1"/>
</dbReference>
<feature type="coiled-coil region" evidence="1">
    <location>
        <begin position="126"/>
        <end position="153"/>
    </location>
</feature>
<dbReference type="InterPro" id="IPR013783">
    <property type="entry name" value="Ig-like_fold"/>
</dbReference>
<keyword evidence="4" id="KW-1185">Reference proteome</keyword>
<proteinExistence type="predicted"/>